<gene>
    <name evidence="2" type="ORF">KT71_10974</name>
</gene>
<feature type="transmembrane region" description="Helical" evidence="1">
    <location>
        <begin position="54"/>
        <end position="74"/>
    </location>
</feature>
<keyword evidence="1" id="KW-0812">Transmembrane</keyword>
<evidence type="ECO:0000256" key="1">
    <source>
        <dbReference type="SAM" id="Phobius"/>
    </source>
</evidence>
<sequence>MERLQKLMIGNAFLVIVMSMFAGFMLGFGLIGGLELYPGKIVAMPYYGTAEGWARAHSGGLSNGLLVLAVAWALPKIPLSNRMRNITAWGFIYIAWANTVFYWAGNAAGSRALSFGDNPLGASNLFGVLGFGLAFAGALLIVYLLLVAAISTFRSA</sequence>
<organism evidence="2 3">
    <name type="scientific">Congregibacter litoralis KT71</name>
    <dbReference type="NCBI Taxonomy" id="314285"/>
    <lineage>
        <taxon>Bacteria</taxon>
        <taxon>Pseudomonadati</taxon>
        <taxon>Pseudomonadota</taxon>
        <taxon>Gammaproteobacteria</taxon>
        <taxon>Cellvibrionales</taxon>
        <taxon>Halieaceae</taxon>
        <taxon>Congregibacter</taxon>
    </lineage>
</organism>
<dbReference type="AlphaFoldDB" id="A4AAU6"/>
<protein>
    <recommendedName>
        <fullName evidence="4">Styrene-oxide isomerase</fullName>
    </recommendedName>
</protein>
<dbReference type="STRING" id="314285.KT71_10974"/>
<reference evidence="2 3" key="1">
    <citation type="journal article" date="2007" name="Proc. Natl. Acad. Sci. U.S.A.">
        <title>Characterization of a marine gammaproteobacterium capable of aerobic anoxygenic photosynthesis.</title>
        <authorList>
            <person name="Fuchs B.M."/>
            <person name="Spring S."/>
            <person name="Teeling H."/>
            <person name="Quast C."/>
            <person name="Wulf J."/>
            <person name="Schattenhofer M."/>
            <person name="Yan S."/>
            <person name="Ferriera S."/>
            <person name="Johnson J."/>
            <person name="Glockner F.O."/>
            <person name="Amann R."/>
        </authorList>
    </citation>
    <scope>NUCLEOTIDE SEQUENCE [LARGE SCALE GENOMIC DNA]</scope>
    <source>
        <strain evidence="2">KT71</strain>
    </source>
</reference>
<dbReference type="InterPro" id="IPR058965">
    <property type="entry name" value="SOI/HabA-like"/>
</dbReference>
<feature type="transmembrane region" description="Helical" evidence="1">
    <location>
        <begin position="86"/>
        <end position="105"/>
    </location>
</feature>
<feature type="transmembrane region" description="Helical" evidence="1">
    <location>
        <begin position="125"/>
        <end position="150"/>
    </location>
</feature>
<dbReference type="Pfam" id="PF26512">
    <property type="entry name" value="SOI"/>
    <property type="match status" value="1"/>
</dbReference>
<name>A4AAU6_9GAMM</name>
<evidence type="ECO:0000313" key="3">
    <source>
        <dbReference type="Proteomes" id="UP000019205"/>
    </source>
</evidence>
<dbReference type="OrthoDB" id="5739128at2"/>
<keyword evidence="1" id="KW-0472">Membrane</keyword>
<dbReference type="Proteomes" id="UP000019205">
    <property type="component" value="Chromosome"/>
</dbReference>
<evidence type="ECO:0000313" key="2">
    <source>
        <dbReference type="EMBL" id="EAQ96818.1"/>
    </source>
</evidence>
<dbReference type="eggNOG" id="ENOG5031HRS">
    <property type="taxonomic scope" value="Bacteria"/>
</dbReference>
<dbReference type="RefSeq" id="WP_008294633.1">
    <property type="nucleotide sequence ID" value="NZ_CM002299.1"/>
</dbReference>
<comment type="caution">
    <text evidence="2">The sequence shown here is derived from an EMBL/GenBank/DDBJ whole genome shotgun (WGS) entry which is preliminary data.</text>
</comment>
<accession>A4AAU6</accession>
<reference evidence="2 3" key="2">
    <citation type="journal article" date="2009" name="PLoS ONE">
        <title>The photosynthetic apparatus and its regulation in the aerobic gammaproteobacterium Congregibacter litoralis gen. nov., sp. nov.</title>
        <authorList>
            <person name="Spring S."/>
            <person name="Lunsdorf H."/>
            <person name="Fuchs B.M."/>
            <person name="Tindall B.J."/>
        </authorList>
    </citation>
    <scope>NUCLEOTIDE SEQUENCE [LARGE SCALE GENOMIC DNA]</scope>
    <source>
        <strain evidence="2">KT71</strain>
    </source>
</reference>
<dbReference type="EMBL" id="AAOA02000003">
    <property type="protein sequence ID" value="EAQ96818.1"/>
    <property type="molecule type" value="Genomic_DNA"/>
</dbReference>
<keyword evidence="3" id="KW-1185">Reference proteome</keyword>
<proteinExistence type="predicted"/>
<keyword evidence="1" id="KW-1133">Transmembrane helix</keyword>
<dbReference type="HOGENOM" id="CLU_119150_0_0_6"/>
<feature type="transmembrane region" description="Helical" evidence="1">
    <location>
        <begin position="12"/>
        <end position="34"/>
    </location>
</feature>
<evidence type="ECO:0008006" key="4">
    <source>
        <dbReference type="Google" id="ProtNLM"/>
    </source>
</evidence>